<dbReference type="PIRSF" id="PIRSF035805">
    <property type="entry name" value="TK_cell"/>
    <property type="match status" value="1"/>
</dbReference>
<keyword evidence="8" id="KW-0479">Metal-binding</keyword>
<comment type="subunit">
    <text evidence="8">Homotetramer.</text>
</comment>
<dbReference type="Pfam" id="PF00265">
    <property type="entry name" value="TK"/>
    <property type="match status" value="1"/>
</dbReference>
<reference evidence="12" key="2">
    <citation type="submission" date="2023-01" db="EMBL/GenBank/DDBJ databases">
        <title>Draft genome sequence of Maritalea porphyrae strain NBRC 107169.</title>
        <authorList>
            <person name="Sun Q."/>
            <person name="Mori K."/>
        </authorList>
    </citation>
    <scope>NUCLEOTIDE SEQUENCE</scope>
    <source>
        <strain evidence="12">NBRC 107169</strain>
    </source>
</reference>
<protein>
    <recommendedName>
        <fullName evidence="2 8">Thymidine kinase</fullName>
        <ecNumber evidence="2 8">2.7.1.21</ecNumber>
    </recommendedName>
</protein>
<keyword evidence="8" id="KW-0862">Zinc</keyword>
<comment type="subcellular location">
    <subcellularLocation>
        <location evidence="8">Cytoplasm</location>
    </subcellularLocation>
</comment>
<dbReference type="InterPro" id="IPR027417">
    <property type="entry name" value="P-loop_NTPase"/>
</dbReference>
<evidence type="ECO:0000256" key="9">
    <source>
        <dbReference type="RuleBase" id="RU000544"/>
    </source>
</evidence>
<keyword evidence="3 8" id="KW-0237">DNA synthesis</keyword>
<dbReference type="PANTHER" id="PTHR11441">
    <property type="entry name" value="THYMIDINE KINASE"/>
    <property type="match status" value="1"/>
</dbReference>
<keyword evidence="7 8" id="KW-0067">ATP-binding</keyword>
<organism evidence="12 13">
    <name type="scientific">Maritalea porphyrae</name>
    <dbReference type="NCBI Taxonomy" id="880732"/>
    <lineage>
        <taxon>Bacteria</taxon>
        <taxon>Pseudomonadati</taxon>
        <taxon>Pseudomonadota</taxon>
        <taxon>Alphaproteobacteria</taxon>
        <taxon>Hyphomicrobiales</taxon>
        <taxon>Devosiaceae</taxon>
        <taxon>Maritalea</taxon>
    </lineage>
</organism>
<feature type="binding site" evidence="8">
    <location>
        <begin position="87"/>
        <end position="90"/>
    </location>
    <ligand>
        <name>ATP</name>
        <dbReference type="ChEBI" id="CHEBI:30616"/>
    </ligand>
</feature>
<keyword evidence="4 8" id="KW-0808">Transferase</keyword>
<feature type="binding site" evidence="8">
    <location>
        <position position="181"/>
    </location>
    <ligand>
        <name>Zn(2+)</name>
        <dbReference type="ChEBI" id="CHEBI:29105"/>
    </ligand>
</feature>
<evidence type="ECO:0000256" key="6">
    <source>
        <dbReference type="ARBA" id="ARBA00022777"/>
    </source>
</evidence>
<evidence type="ECO:0000256" key="1">
    <source>
        <dbReference type="ARBA" id="ARBA00007587"/>
    </source>
</evidence>
<evidence type="ECO:0000256" key="3">
    <source>
        <dbReference type="ARBA" id="ARBA00022634"/>
    </source>
</evidence>
<name>A0ABQ5UP04_9HYPH</name>
<dbReference type="HAMAP" id="MF_00124">
    <property type="entry name" value="Thymidine_kinase"/>
    <property type="match status" value="1"/>
</dbReference>
<dbReference type="Gene3D" id="3.30.60.20">
    <property type="match status" value="1"/>
</dbReference>
<comment type="catalytic activity">
    <reaction evidence="8 9">
        <text>thymidine + ATP = dTMP + ADP + H(+)</text>
        <dbReference type="Rhea" id="RHEA:19129"/>
        <dbReference type="ChEBI" id="CHEBI:15378"/>
        <dbReference type="ChEBI" id="CHEBI:17748"/>
        <dbReference type="ChEBI" id="CHEBI:30616"/>
        <dbReference type="ChEBI" id="CHEBI:63528"/>
        <dbReference type="ChEBI" id="CHEBI:456216"/>
        <dbReference type="EC" id="2.7.1.21"/>
    </reaction>
</comment>
<dbReference type="NCBIfam" id="NF003300">
    <property type="entry name" value="PRK04296.1-5"/>
    <property type="match status" value="1"/>
</dbReference>
<accession>A0ABQ5UP04</accession>
<evidence type="ECO:0000256" key="11">
    <source>
        <dbReference type="SAM" id="MobiDB-lite"/>
    </source>
</evidence>
<dbReference type="RefSeq" id="WP_284361383.1">
    <property type="nucleotide sequence ID" value="NZ_BSNI01000001.1"/>
</dbReference>
<dbReference type="Proteomes" id="UP001161405">
    <property type="component" value="Unassembled WGS sequence"/>
</dbReference>
<feature type="active site" description="Proton acceptor" evidence="8">
    <location>
        <position position="88"/>
    </location>
</feature>
<evidence type="ECO:0000313" key="13">
    <source>
        <dbReference type="Proteomes" id="UP001161405"/>
    </source>
</evidence>
<dbReference type="EC" id="2.7.1.21" evidence="2 8"/>
<sequence>MAKLYFSYAAMNAGKSTILLQAAHNYQERGMHVRLYTSSLYVEDGVGKITSRIGLDVEANLYDRELDLLADVEVANKEKRINCIFVDEAQFLTSAQVWQLARVADRLGIPVMCFGLRTDFQGKLFEGSAELLAIADILREIRTICECGSKASMVVRLDENGDVIREGEQVSIGKEVYVSLCRRHWEERMNPTSVVNIERQTSLDLGDDDEDDHPTISAIG</sequence>
<feature type="binding site" evidence="8">
    <location>
        <position position="147"/>
    </location>
    <ligand>
        <name>Zn(2+)</name>
        <dbReference type="ChEBI" id="CHEBI:29105"/>
    </ligand>
</feature>
<evidence type="ECO:0000256" key="10">
    <source>
        <dbReference type="RuleBase" id="RU004165"/>
    </source>
</evidence>
<dbReference type="InterPro" id="IPR020633">
    <property type="entry name" value="Thymidine_kinase_CS"/>
</dbReference>
<evidence type="ECO:0000256" key="5">
    <source>
        <dbReference type="ARBA" id="ARBA00022741"/>
    </source>
</evidence>
<evidence type="ECO:0000313" key="12">
    <source>
        <dbReference type="EMBL" id="GLQ16071.1"/>
    </source>
</evidence>
<keyword evidence="6 8" id="KW-0418">Kinase</keyword>
<proteinExistence type="inferred from homology"/>
<dbReference type="GO" id="GO:0016301">
    <property type="term" value="F:kinase activity"/>
    <property type="evidence" value="ECO:0007669"/>
    <property type="project" value="UniProtKB-KW"/>
</dbReference>
<dbReference type="SUPFAM" id="SSF57716">
    <property type="entry name" value="Glucocorticoid receptor-like (DNA-binding domain)"/>
    <property type="match status" value="1"/>
</dbReference>
<feature type="binding site" evidence="8">
    <location>
        <begin position="9"/>
        <end position="16"/>
    </location>
    <ligand>
        <name>ATP</name>
        <dbReference type="ChEBI" id="CHEBI:30616"/>
    </ligand>
</feature>
<evidence type="ECO:0000256" key="7">
    <source>
        <dbReference type="ARBA" id="ARBA00022840"/>
    </source>
</evidence>
<evidence type="ECO:0000256" key="8">
    <source>
        <dbReference type="HAMAP-Rule" id="MF_00124"/>
    </source>
</evidence>
<reference evidence="12" key="1">
    <citation type="journal article" date="2014" name="Int. J. Syst. Evol. Microbiol.">
        <title>Complete genome of a new Firmicutes species belonging to the dominant human colonic microbiota ('Ruminococcus bicirculans') reveals two chromosomes and a selective capacity to utilize plant glucans.</title>
        <authorList>
            <consortium name="NISC Comparative Sequencing Program"/>
            <person name="Wegmann U."/>
            <person name="Louis P."/>
            <person name="Goesmann A."/>
            <person name="Henrissat B."/>
            <person name="Duncan S.H."/>
            <person name="Flint H.J."/>
        </authorList>
    </citation>
    <scope>NUCLEOTIDE SEQUENCE</scope>
    <source>
        <strain evidence="12">NBRC 107169</strain>
    </source>
</reference>
<comment type="similarity">
    <text evidence="1 8 10">Belongs to the thymidine kinase family.</text>
</comment>
<dbReference type="PROSITE" id="PS00603">
    <property type="entry name" value="TK_CELLULAR_TYPE"/>
    <property type="match status" value="1"/>
</dbReference>
<feature type="binding site" evidence="8">
    <location>
        <position position="184"/>
    </location>
    <ligand>
        <name>Zn(2+)</name>
        <dbReference type="ChEBI" id="CHEBI:29105"/>
    </ligand>
</feature>
<keyword evidence="8" id="KW-0963">Cytoplasm</keyword>
<gene>
    <name evidence="8 12" type="primary">tdk</name>
    <name evidence="12" type="ORF">GCM10007879_03200</name>
</gene>
<keyword evidence="5 8" id="KW-0547">Nucleotide-binding</keyword>
<dbReference type="SUPFAM" id="SSF52540">
    <property type="entry name" value="P-loop containing nucleoside triphosphate hydrolases"/>
    <property type="match status" value="1"/>
</dbReference>
<evidence type="ECO:0000256" key="2">
    <source>
        <dbReference type="ARBA" id="ARBA00012118"/>
    </source>
</evidence>
<keyword evidence="13" id="KW-1185">Reference proteome</keyword>
<dbReference type="PANTHER" id="PTHR11441:SF0">
    <property type="entry name" value="THYMIDINE KINASE, CYTOSOLIC"/>
    <property type="match status" value="1"/>
</dbReference>
<comment type="caution">
    <text evidence="12">The sequence shown here is derived from an EMBL/GenBank/DDBJ whole genome shotgun (WGS) entry which is preliminary data.</text>
</comment>
<dbReference type="Gene3D" id="3.40.50.300">
    <property type="entry name" value="P-loop containing nucleotide triphosphate hydrolases"/>
    <property type="match status" value="1"/>
</dbReference>
<dbReference type="EMBL" id="BSNI01000001">
    <property type="protein sequence ID" value="GLQ16071.1"/>
    <property type="molecule type" value="Genomic_DNA"/>
</dbReference>
<feature type="binding site" evidence="8">
    <location>
        <position position="145"/>
    </location>
    <ligand>
        <name>Zn(2+)</name>
        <dbReference type="ChEBI" id="CHEBI:29105"/>
    </ligand>
</feature>
<feature type="region of interest" description="Disordered" evidence="11">
    <location>
        <begin position="200"/>
        <end position="220"/>
    </location>
</feature>
<evidence type="ECO:0000256" key="4">
    <source>
        <dbReference type="ARBA" id="ARBA00022679"/>
    </source>
</evidence>
<dbReference type="InterPro" id="IPR001267">
    <property type="entry name" value="Thymidine_kinase"/>
</dbReference>